<dbReference type="InterPro" id="IPR036236">
    <property type="entry name" value="Znf_C2H2_sf"/>
</dbReference>
<dbReference type="PROSITE" id="PS00028">
    <property type="entry name" value="ZINC_FINGER_C2H2_1"/>
    <property type="match status" value="1"/>
</dbReference>
<comment type="caution">
    <text evidence="4">The sequence shown here is derived from an EMBL/GenBank/DDBJ whole genome shotgun (WGS) entry which is preliminary data.</text>
</comment>
<feature type="domain" description="C2H2-type" evidence="3">
    <location>
        <begin position="64"/>
        <end position="94"/>
    </location>
</feature>
<name>A0AAD7EE50_9AGAR</name>
<dbReference type="SUPFAM" id="SSF57667">
    <property type="entry name" value="beta-beta-alpha zinc fingers"/>
    <property type="match status" value="1"/>
</dbReference>
<evidence type="ECO:0000259" key="3">
    <source>
        <dbReference type="PROSITE" id="PS50157"/>
    </source>
</evidence>
<dbReference type="AlphaFoldDB" id="A0AAD7EE50"/>
<evidence type="ECO:0000256" key="2">
    <source>
        <dbReference type="SAM" id="MobiDB-lite"/>
    </source>
</evidence>
<evidence type="ECO:0000256" key="1">
    <source>
        <dbReference type="PROSITE-ProRule" id="PRU00042"/>
    </source>
</evidence>
<evidence type="ECO:0000313" key="5">
    <source>
        <dbReference type="Proteomes" id="UP001218218"/>
    </source>
</evidence>
<accession>A0AAD7EE50</accession>
<dbReference type="Proteomes" id="UP001218218">
    <property type="component" value="Unassembled WGS sequence"/>
</dbReference>
<keyword evidence="1" id="KW-0479">Metal-binding</keyword>
<reference evidence="4" key="1">
    <citation type="submission" date="2023-03" db="EMBL/GenBank/DDBJ databases">
        <title>Massive genome expansion in bonnet fungi (Mycena s.s.) driven by repeated elements and novel gene families across ecological guilds.</title>
        <authorList>
            <consortium name="Lawrence Berkeley National Laboratory"/>
            <person name="Harder C.B."/>
            <person name="Miyauchi S."/>
            <person name="Viragh M."/>
            <person name="Kuo A."/>
            <person name="Thoen E."/>
            <person name="Andreopoulos B."/>
            <person name="Lu D."/>
            <person name="Skrede I."/>
            <person name="Drula E."/>
            <person name="Henrissat B."/>
            <person name="Morin E."/>
            <person name="Kohler A."/>
            <person name="Barry K."/>
            <person name="LaButti K."/>
            <person name="Morin E."/>
            <person name="Salamov A."/>
            <person name="Lipzen A."/>
            <person name="Mereny Z."/>
            <person name="Hegedus B."/>
            <person name="Baldrian P."/>
            <person name="Stursova M."/>
            <person name="Weitz H."/>
            <person name="Taylor A."/>
            <person name="Grigoriev I.V."/>
            <person name="Nagy L.G."/>
            <person name="Martin F."/>
            <person name="Kauserud H."/>
        </authorList>
    </citation>
    <scope>NUCLEOTIDE SEQUENCE</scope>
    <source>
        <strain evidence="4">CBHHK002</strain>
    </source>
</reference>
<dbReference type="EMBL" id="JARIHO010000068">
    <property type="protein sequence ID" value="KAJ7314302.1"/>
    <property type="molecule type" value="Genomic_DNA"/>
</dbReference>
<dbReference type="InterPro" id="IPR013087">
    <property type="entry name" value="Znf_C2H2_type"/>
</dbReference>
<feature type="region of interest" description="Disordered" evidence="2">
    <location>
        <begin position="126"/>
        <end position="148"/>
    </location>
</feature>
<feature type="region of interest" description="Disordered" evidence="2">
    <location>
        <begin position="1"/>
        <end position="23"/>
    </location>
</feature>
<proteinExistence type="predicted"/>
<keyword evidence="1" id="KW-0862">Zinc</keyword>
<dbReference type="Gene3D" id="3.30.160.60">
    <property type="entry name" value="Classic Zinc Finger"/>
    <property type="match status" value="1"/>
</dbReference>
<keyword evidence="1" id="KW-0863">Zinc-finger</keyword>
<organism evidence="4 5">
    <name type="scientific">Mycena albidolilacea</name>
    <dbReference type="NCBI Taxonomy" id="1033008"/>
    <lineage>
        <taxon>Eukaryota</taxon>
        <taxon>Fungi</taxon>
        <taxon>Dikarya</taxon>
        <taxon>Basidiomycota</taxon>
        <taxon>Agaricomycotina</taxon>
        <taxon>Agaricomycetes</taxon>
        <taxon>Agaricomycetidae</taxon>
        <taxon>Agaricales</taxon>
        <taxon>Marasmiineae</taxon>
        <taxon>Mycenaceae</taxon>
        <taxon>Mycena</taxon>
    </lineage>
</organism>
<evidence type="ECO:0000313" key="4">
    <source>
        <dbReference type="EMBL" id="KAJ7314302.1"/>
    </source>
</evidence>
<sequence>MSRVAATTSFRSRRSVYGGKTPPNPPLHVRCPESSCLWSFKNQTDLRCHMPRHMSSEEREKQTYKCPQPGCSHQSLQKSNLTTHFNAKHSGLKPHVCKKCTYCVADPACLYRHIVALHNYAPGTVPRKGRSSMHSDSIQEPALPSSLNSDYSDLTTDAWTRSAAPSPSSATYSHPLPSPSHSSASPDKLFSAYPPSILFPCAAEFSVLPASPTSPSGWLWDNHFEAMFFPVCEKSPIVECTPSPGPSKQYPAEGIEFFDATGLFFPCSSTSGSNRSCPGPIPRPCSSRHPPTLCPRNFRIVRPRGSIRGRMDRGSVLI</sequence>
<dbReference type="GO" id="GO:0008270">
    <property type="term" value="F:zinc ion binding"/>
    <property type="evidence" value="ECO:0007669"/>
    <property type="project" value="UniProtKB-KW"/>
</dbReference>
<dbReference type="SMART" id="SM00355">
    <property type="entry name" value="ZnF_C2H2"/>
    <property type="match status" value="3"/>
</dbReference>
<protein>
    <recommendedName>
        <fullName evidence="3">C2H2-type domain-containing protein</fullName>
    </recommendedName>
</protein>
<feature type="compositionally biased region" description="Polar residues" evidence="2">
    <location>
        <begin position="1"/>
        <end position="10"/>
    </location>
</feature>
<gene>
    <name evidence="4" type="ORF">DFH08DRAFT_973039</name>
</gene>
<keyword evidence="5" id="KW-1185">Reference proteome</keyword>
<dbReference type="PROSITE" id="PS50157">
    <property type="entry name" value="ZINC_FINGER_C2H2_2"/>
    <property type="match status" value="1"/>
</dbReference>